<evidence type="ECO:0000313" key="4">
    <source>
        <dbReference type="Proteomes" id="UP001589799"/>
    </source>
</evidence>
<keyword evidence="4" id="KW-1185">Reference proteome</keyword>
<dbReference type="Proteomes" id="UP001589799">
    <property type="component" value="Unassembled WGS sequence"/>
</dbReference>
<accession>A0ABV6I172</accession>
<name>A0ABV6I172_9RHOB</name>
<reference evidence="3 4" key="1">
    <citation type="submission" date="2024-09" db="EMBL/GenBank/DDBJ databases">
        <authorList>
            <person name="Sun Q."/>
            <person name="Mori K."/>
        </authorList>
    </citation>
    <scope>NUCLEOTIDE SEQUENCE [LARGE SCALE GENOMIC DNA]</scope>
    <source>
        <strain evidence="3 4">KCTC 22789</strain>
    </source>
</reference>
<sequence>MFHRTASGRQLACERLEGQGPGVVFLHGFKSDMGGTKAIDLEAWCRDQGRAMLRFDLSGHGASGGLVEDFGIGDWLEDARDVIDTLAPGPQVLVGSSLGGWLALLLARAQPERWAGLVTIAAAPDFTARMQAGFTDQDRAALASEGRITRPSEYGEDYVFSRRLFEQGAENSVFGGPLRLPMPARFLQGTADADVPMKDALRLLSHAEGPDIRLALVKDADHRFSAPRELRMIREAVAELAV</sequence>
<dbReference type="SUPFAM" id="SSF53474">
    <property type="entry name" value="alpha/beta-Hydrolases"/>
    <property type="match status" value="1"/>
</dbReference>
<feature type="domain" description="Serine aminopeptidase S33" evidence="2">
    <location>
        <begin position="23"/>
        <end position="129"/>
    </location>
</feature>
<dbReference type="EMBL" id="JBHLWE010000017">
    <property type="protein sequence ID" value="MFC0339977.1"/>
    <property type="molecule type" value="Genomic_DNA"/>
</dbReference>
<organism evidence="3 4">
    <name type="scientific">Paracoccus niistensis</name>
    <dbReference type="NCBI Taxonomy" id="632935"/>
    <lineage>
        <taxon>Bacteria</taxon>
        <taxon>Pseudomonadati</taxon>
        <taxon>Pseudomonadota</taxon>
        <taxon>Alphaproteobacteria</taxon>
        <taxon>Rhodobacterales</taxon>
        <taxon>Paracoccaceae</taxon>
        <taxon>Paracoccus</taxon>
    </lineage>
</organism>
<evidence type="ECO:0000313" key="3">
    <source>
        <dbReference type="EMBL" id="MFC0339977.1"/>
    </source>
</evidence>
<dbReference type="GO" id="GO:0016787">
    <property type="term" value="F:hydrolase activity"/>
    <property type="evidence" value="ECO:0007669"/>
    <property type="project" value="UniProtKB-KW"/>
</dbReference>
<comment type="caution">
    <text evidence="3">The sequence shown here is derived from an EMBL/GenBank/DDBJ whole genome shotgun (WGS) entry which is preliminary data.</text>
</comment>
<dbReference type="PANTHER" id="PTHR16138">
    <property type="entry name" value="MYCOPHENOLIC ACID ACYL-GLUCURONIDE ESTERASE, MITOCHONDRIAL"/>
    <property type="match status" value="1"/>
</dbReference>
<protein>
    <submittedName>
        <fullName evidence="3">Alpha/beta fold hydrolase</fullName>
    </submittedName>
</protein>
<evidence type="ECO:0000259" key="2">
    <source>
        <dbReference type="Pfam" id="PF12146"/>
    </source>
</evidence>
<dbReference type="PANTHER" id="PTHR16138:SF7">
    <property type="entry name" value="PALMITOYL-PROTEIN THIOESTERASE ABHD10, MITOCHONDRIAL"/>
    <property type="match status" value="1"/>
</dbReference>
<evidence type="ECO:0000256" key="1">
    <source>
        <dbReference type="ARBA" id="ARBA00022801"/>
    </source>
</evidence>
<gene>
    <name evidence="3" type="ORF">ACFFII_04280</name>
</gene>
<proteinExistence type="predicted"/>
<dbReference type="RefSeq" id="WP_377697659.1">
    <property type="nucleotide sequence ID" value="NZ_JBHLWE010000017.1"/>
</dbReference>
<dbReference type="Gene3D" id="3.40.50.1820">
    <property type="entry name" value="alpha/beta hydrolase"/>
    <property type="match status" value="1"/>
</dbReference>
<dbReference type="Pfam" id="PF12146">
    <property type="entry name" value="Hydrolase_4"/>
    <property type="match status" value="1"/>
</dbReference>
<dbReference type="InterPro" id="IPR022742">
    <property type="entry name" value="Hydrolase_4"/>
</dbReference>
<dbReference type="InterPro" id="IPR029058">
    <property type="entry name" value="AB_hydrolase_fold"/>
</dbReference>
<dbReference type="InterPro" id="IPR052382">
    <property type="entry name" value="ABHD10_acyl-thioesterase"/>
</dbReference>
<keyword evidence="1 3" id="KW-0378">Hydrolase</keyword>